<name>A0A6I9PP65_9TELE</name>
<dbReference type="RefSeq" id="XP_010789962.1">
    <property type="nucleotide sequence ID" value="XM_010791660.1"/>
</dbReference>
<evidence type="ECO:0000256" key="5">
    <source>
        <dbReference type="ARBA" id="ARBA00020267"/>
    </source>
</evidence>
<dbReference type="GeneID" id="104963103"/>
<keyword evidence="9" id="KW-0677">Repeat</keyword>
<evidence type="ECO:0000256" key="11">
    <source>
        <dbReference type="PROSITE-ProRule" id="PRU00221"/>
    </source>
</evidence>
<dbReference type="GO" id="GO:0002098">
    <property type="term" value="P:tRNA wobble uridine modification"/>
    <property type="evidence" value="ECO:0007669"/>
    <property type="project" value="InterPro"/>
</dbReference>
<dbReference type="KEGG" id="ncc:104963103"/>
<evidence type="ECO:0000256" key="6">
    <source>
        <dbReference type="ARBA" id="ARBA00022490"/>
    </source>
</evidence>
<dbReference type="Pfam" id="PF00400">
    <property type="entry name" value="WD40"/>
    <property type="match status" value="2"/>
</dbReference>
<organism evidence="12 13">
    <name type="scientific">Notothenia coriiceps</name>
    <name type="common">black rockcod</name>
    <dbReference type="NCBI Taxonomy" id="8208"/>
    <lineage>
        <taxon>Eukaryota</taxon>
        <taxon>Metazoa</taxon>
        <taxon>Chordata</taxon>
        <taxon>Craniata</taxon>
        <taxon>Vertebrata</taxon>
        <taxon>Euteleostomi</taxon>
        <taxon>Actinopterygii</taxon>
        <taxon>Neopterygii</taxon>
        <taxon>Teleostei</taxon>
        <taxon>Neoteleostei</taxon>
        <taxon>Acanthomorphata</taxon>
        <taxon>Eupercaria</taxon>
        <taxon>Perciformes</taxon>
        <taxon>Notothenioidei</taxon>
        <taxon>Nototheniidae</taxon>
        <taxon>Notothenia</taxon>
    </lineage>
</organism>
<dbReference type="InterPro" id="IPR015943">
    <property type="entry name" value="WD40/YVTN_repeat-like_dom_sf"/>
</dbReference>
<keyword evidence="10" id="KW-0539">Nucleus</keyword>
<evidence type="ECO:0000256" key="2">
    <source>
        <dbReference type="ARBA" id="ARBA00004496"/>
    </source>
</evidence>
<dbReference type="AlphaFoldDB" id="A0A6I9PP65"/>
<protein>
    <recommendedName>
        <fullName evidence="5">Elongator complex protein 2</fullName>
    </recommendedName>
</protein>
<dbReference type="Gene3D" id="2.130.10.10">
    <property type="entry name" value="YVTN repeat-like/Quinoprotein amine dehydrogenase"/>
    <property type="match status" value="2"/>
</dbReference>
<dbReference type="OrthoDB" id="9332437at2759"/>
<evidence type="ECO:0000256" key="7">
    <source>
        <dbReference type="ARBA" id="ARBA00022574"/>
    </source>
</evidence>
<reference evidence="13" key="1">
    <citation type="submission" date="2025-08" db="UniProtKB">
        <authorList>
            <consortium name="RefSeq"/>
        </authorList>
    </citation>
    <scope>IDENTIFICATION</scope>
    <source>
        <tissue evidence="13">Muscle</tissue>
    </source>
</reference>
<sequence length="249" mass="27481">MMDVSLALLPGSRVPILACGGDNSQVDLYVLSNGELQKSMSLQGHEDWVRGVTWASLGGELLLASCSQDCLIRVWRLCAKSGTDAHTEDDHTIIKMKEDVFEVREKDVSSSVFAVTLETVLAGHENWVYGVHWQPPVYKGGELQQPLSLLSASMDKTMIIWAPEEGSGVWVEQVSVVLSAFTHTYMLSITLCREHRVCTQTYTPIPFLLVFLSAALDMIQAFEPPAVFSLLLSGPLRQSPLSLALRCQE</sequence>
<dbReference type="PANTHER" id="PTHR44111:SF1">
    <property type="entry name" value="ELONGATOR COMPLEX PROTEIN 2"/>
    <property type="match status" value="1"/>
</dbReference>
<evidence type="ECO:0000313" key="12">
    <source>
        <dbReference type="Proteomes" id="UP000504611"/>
    </source>
</evidence>
<gene>
    <name evidence="13" type="primary">LOC104963103</name>
</gene>
<keyword evidence="6" id="KW-0963">Cytoplasm</keyword>
<evidence type="ECO:0000256" key="10">
    <source>
        <dbReference type="ARBA" id="ARBA00023242"/>
    </source>
</evidence>
<evidence type="ECO:0000256" key="8">
    <source>
        <dbReference type="ARBA" id="ARBA00022694"/>
    </source>
</evidence>
<accession>A0A6I9PP65</accession>
<dbReference type="SMART" id="SM00320">
    <property type="entry name" value="WD40"/>
    <property type="match status" value="2"/>
</dbReference>
<evidence type="ECO:0000256" key="4">
    <source>
        <dbReference type="ARBA" id="ARBA00005881"/>
    </source>
</evidence>
<proteinExistence type="inferred from homology"/>
<dbReference type="SUPFAM" id="SSF50978">
    <property type="entry name" value="WD40 repeat-like"/>
    <property type="match status" value="1"/>
</dbReference>
<comment type="subcellular location">
    <subcellularLocation>
        <location evidence="2">Cytoplasm</location>
    </subcellularLocation>
    <subcellularLocation>
        <location evidence="1">Nucleus</location>
    </subcellularLocation>
</comment>
<dbReference type="InterPro" id="IPR036322">
    <property type="entry name" value="WD40_repeat_dom_sf"/>
</dbReference>
<dbReference type="UniPathway" id="UPA00988"/>
<evidence type="ECO:0000256" key="9">
    <source>
        <dbReference type="ARBA" id="ARBA00022737"/>
    </source>
</evidence>
<dbReference type="PANTHER" id="PTHR44111">
    <property type="entry name" value="ELONGATOR COMPLEX PROTEIN 2"/>
    <property type="match status" value="1"/>
</dbReference>
<dbReference type="Proteomes" id="UP000504611">
    <property type="component" value="Unplaced"/>
</dbReference>
<evidence type="ECO:0000313" key="13">
    <source>
        <dbReference type="RefSeq" id="XP_010789962.1"/>
    </source>
</evidence>
<feature type="repeat" description="WD" evidence="11">
    <location>
        <begin position="42"/>
        <end position="77"/>
    </location>
</feature>
<comment type="pathway">
    <text evidence="3">tRNA modification; 5-methoxycarbonylmethyl-2-thiouridine-tRNA biosynthesis.</text>
</comment>
<dbReference type="GO" id="GO:0005634">
    <property type="term" value="C:nucleus"/>
    <property type="evidence" value="ECO:0007669"/>
    <property type="project" value="UniProtKB-SubCell"/>
</dbReference>
<keyword evidence="8" id="KW-0819">tRNA processing</keyword>
<comment type="similarity">
    <text evidence="4">Belongs to the WD repeat ELP2 family.</text>
</comment>
<dbReference type="GO" id="GO:0033588">
    <property type="term" value="C:elongator holoenzyme complex"/>
    <property type="evidence" value="ECO:0007669"/>
    <property type="project" value="InterPro"/>
</dbReference>
<dbReference type="InterPro" id="IPR037289">
    <property type="entry name" value="Elp2"/>
</dbReference>
<dbReference type="PROSITE" id="PS50082">
    <property type="entry name" value="WD_REPEATS_2"/>
    <property type="match status" value="1"/>
</dbReference>
<evidence type="ECO:0000256" key="3">
    <source>
        <dbReference type="ARBA" id="ARBA00005043"/>
    </source>
</evidence>
<dbReference type="GO" id="GO:0005737">
    <property type="term" value="C:cytoplasm"/>
    <property type="evidence" value="ECO:0007669"/>
    <property type="project" value="UniProtKB-SubCell"/>
</dbReference>
<dbReference type="InterPro" id="IPR001680">
    <property type="entry name" value="WD40_rpt"/>
</dbReference>
<keyword evidence="12" id="KW-1185">Reference proteome</keyword>
<evidence type="ECO:0000256" key="1">
    <source>
        <dbReference type="ARBA" id="ARBA00004123"/>
    </source>
</evidence>
<keyword evidence="7 11" id="KW-0853">WD repeat</keyword>